<keyword evidence="1" id="KW-0175">Coiled coil</keyword>
<dbReference type="RefSeq" id="WP_101812345.1">
    <property type="nucleotide sequence ID" value="NZ_PKGI01000051.1"/>
</dbReference>
<dbReference type="Pfam" id="PF05565">
    <property type="entry name" value="Sipho_Gp157"/>
    <property type="match status" value="1"/>
</dbReference>
<evidence type="ECO:0000313" key="3">
    <source>
        <dbReference type="Proteomes" id="UP000234579"/>
    </source>
</evidence>
<protein>
    <recommendedName>
        <fullName evidence="4">Siphovirus Gp157 family protein</fullName>
    </recommendedName>
</protein>
<evidence type="ECO:0000313" key="2">
    <source>
        <dbReference type="EMBL" id="PLA75751.1"/>
    </source>
</evidence>
<evidence type="ECO:0000256" key="1">
    <source>
        <dbReference type="SAM" id="Coils"/>
    </source>
</evidence>
<reference evidence="3" key="1">
    <citation type="submission" date="2017-12" db="EMBL/GenBank/DDBJ databases">
        <authorList>
            <person name="Christensen H."/>
        </authorList>
    </citation>
    <scope>NUCLEOTIDE SEQUENCE [LARGE SCALE GENOMIC DNA]</scope>
    <source>
        <strain evidence="3">268A</strain>
    </source>
</reference>
<dbReference type="InterPro" id="IPR008840">
    <property type="entry name" value="Sipho_Gp157"/>
</dbReference>
<dbReference type="AlphaFoldDB" id="A0A2I2A8R4"/>
<gene>
    <name evidence="2" type="ORF">CYR79_09705</name>
</gene>
<dbReference type="EMBL" id="PKGI01000051">
    <property type="protein sequence ID" value="PLA75751.1"/>
    <property type="molecule type" value="Genomic_DNA"/>
</dbReference>
<feature type="coiled-coil region" evidence="1">
    <location>
        <begin position="46"/>
        <end position="73"/>
    </location>
</feature>
<dbReference type="Proteomes" id="UP000234579">
    <property type="component" value="Unassembled WGS sequence"/>
</dbReference>
<comment type="caution">
    <text evidence="2">The sequence shown here is derived from an EMBL/GenBank/DDBJ whole genome shotgun (WGS) entry which is preliminary data.</text>
</comment>
<evidence type="ECO:0008006" key="4">
    <source>
        <dbReference type="Google" id="ProtNLM"/>
    </source>
</evidence>
<name>A0A2I2A8R4_9LACO</name>
<sequence length="159" mass="18126">MNLFELNQAYKDLETRDDLDIEVLADTLEAIADEREVKLDNVASWIEKNKMQIDWLAEKVKDLQAKKASLTNLNKSLQGYMTQSLDDAGIKELQTENHILKPRNYKASVVVDSLDDLPESFKQIKTEVTADKKELYKVLKNGQEVPGVHLKPNRGTVIK</sequence>
<organism evidence="2 3">
    <name type="scientific">Ligilactobacillus agilis</name>
    <dbReference type="NCBI Taxonomy" id="1601"/>
    <lineage>
        <taxon>Bacteria</taxon>
        <taxon>Bacillati</taxon>
        <taxon>Bacillota</taxon>
        <taxon>Bacilli</taxon>
        <taxon>Lactobacillales</taxon>
        <taxon>Lactobacillaceae</taxon>
        <taxon>Ligilactobacillus</taxon>
    </lineage>
</organism>
<proteinExistence type="predicted"/>
<accession>A0A2I2A8R4</accession>